<evidence type="ECO:0000313" key="2">
    <source>
        <dbReference type="EMBL" id="MBW8635986.1"/>
    </source>
</evidence>
<protein>
    <submittedName>
        <fullName evidence="2">CbtA family protein</fullName>
    </submittedName>
</protein>
<dbReference type="NCBIfam" id="TIGR02458">
    <property type="entry name" value="CbtA"/>
    <property type="match status" value="1"/>
</dbReference>
<gene>
    <name evidence="2" type="ORF">K1W69_02220</name>
</gene>
<evidence type="ECO:0000313" key="3">
    <source>
        <dbReference type="Proteomes" id="UP001196509"/>
    </source>
</evidence>
<feature type="transmembrane region" description="Helical" evidence="1">
    <location>
        <begin position="209"/>
        <end position="233"/>
    </location>
</feature>
<accession>A0AAE2ZJ91</accession>
<dbReference type="AlphaFoldDB" id="A0AAE2ZJ91"/>
<keyword evidence="1" id="KW-1133">Transmembrane helix</keyword>
<keyword evidence="3" id="KW-1185">Reference proteome</keyword>
<dbReference type="Proteomes" id="UP001196509">
    <property type="component" value="Unassembled WGS sequence"/>
</dbReference>
<dbReference type="InterPro" id="IPR012666">
    <property type="entry name" value="CbtA_put"/>
</dbReference>
<feature type="transmembrane region" description="Helical" evidence="1">
    <location>
        <begin position="121"/>
        <end position="137"/>
    </location>
</feature>
<feature type="transmembrane region" description="Helical" evidence="1">
    <location>
        <begin position="157"/>
        <end position="174"/>
    </location>
</feature>
<proteinExistence type="predicted"/>
<keyword evidence="1" id="KW-0472">Membrane</keyword>
<feature type="transmembrane region" description="Helical" evidence="1">
    <location>
        <begin position="179"/>
        <end position="197"/>
    </location>
</feature>
<reference evidence="2" key="1">
    <citation type="submission" date="2021-08" db="EMBL/GenBank/DDBJ databases">
        <title>Hoeflea bacterium WL0058 sp. nov., isolated from the sediment.</title>
        <authorList>
            <person name="Wang L."/>
            <person name="Zhang D."/>
        </authorList>
    </citation>
    <scope>NUCLEOTIDE SEQUENCE</scope>
    <source>
        <strain evidence="2">WL0058</strain>
    </source>
</reference>
<keyword evidence="1" id="KW-0812">Transmembrane</keyword>
<dbReference type="Pfam" id="PF09490">
    <property type="entry name" value="CbtA"/>
    <property type="match status" value="1"/>
</dbReference>
<feature type="transmembrane region" description="Helical" evidence="1">
    <location>
        <begin position="91"/>
        <end position="114"/>
    </location>
</feature>
<dbReference type="EMBL" id="JAICBX010000001">
    <property type="protein sequence ID" value="MBW8635986.1"/>
    <property type="molecule type" value="Genomic_DNA"/>
</dbReference>
<name>A0AAE2ZJ91_9HYPH</name>
<organism evidence="2 3">
    <name type="scientific">Flavimaribacter sediminis</name>
    <dbReference type="NCBI Taxonomy" id="2865987"/>
    <lineage>
        <taxon>Bacteria</taxon>
        <taxon>Pseudomonadati</taxon>
        <taxon>Pseudomonadota</taxon>
        <taxon>Alphaproteobacteria</taxon>
        <taxon>Hyphomicrobiales</taxon>
        <taxon>Rhizobiaceae</taxon>
        <taxon>Flavimaribacter</taxon>
    </lineage>
</organism>
<sequence length="245" mass="25392">MMVRYLLAALVAGLIAGVFMSVAQEIKVTPLILHAEEFENVGGAHVEQSLAPRGSSILALADFLNPVTSAHAHEGADGGSLFGLDRLGGTILANLVVGAGYGLILLAAVLLTGIPITAKTGVLWGAAGWLTFQFLPALGLPPELPGFPAVDLADRQVWWIATVLLSAAGLYLLVARSEIWAKVLGVVVLALPHVYGAPQPEIISSDVPALLAAEFAVAALATTAFFWVVLGLLMGAAMDRLEEGA</sequence>
<comment type="caution">
    <text evidence="2">The sequence shown here is derived from an EMBL/GenBank/DDBJ whole genome shotgun (WGS) entry which is preliminary data.</text>
</comment>
<evidence type="ECO:0000256" key="1">
    <source>
        <dbReference type="SAM" id="Phobius"/>
    </source>
</evidence>
<dbReference type="RefSeq" id="WP_220226699.1">
    <property type="nucleotide sequence ID" value="NZ_JAICBX010000001.1"/>
</dbReference>